<gene>
    <name evidence="4" type="primary">cysH</name>
    <name evidence="4" type="ORF">GCM10007384_04650</name>
</gene>
<evidence type="ECO:0000256" key="1">
    <source>
        <dbReference type="ARBA" id="ARBA00009732"/>
    </source>
</evidence>
<dbReference type="Pfam" id="PF01507">
    <property type="entry name" value="PAPS_reduct"/>
    <property type="match status" value="1"/>
</dbReference>
<proteinExistence type="inferred from homology"/>
<dbReference type="GO" id="GO:0019379">
    <property type="term" value="P:sulfate assimilation, phosphoadenylyl sulfate reduction by phosphoadenylyl-sulfate reductase (thioredoxin)"/>
    <property type="evidence" value="ECO:0007669"/>
    <property type="project" value="TreeGrafter"/>
</dbReference>
<dbReference type="InterPro" id="IPR014729">
    <property type="entry name" value="Rossmann-like_a/b/a_fold"/>
</dbReference>
<comment type="similarity">
    <text evidence="1">Belongs to the PAPS reductase family. CysH subfamily.</text>
</comment>
<dbReference type="PANTHER" id="PTHR46509">
    <property type="entry name" value="PHOSPHOADENOSINE PHOSPHOSULFATE REDUCTASE"/>
    <property type="match status" value="1"/>
</dbReference>
<organism evidence="4 5">
    <name type="scientific">Aquimarina muelleri</name>
    <dbReference type="NCBI Taxonomy" id="279356"/>
    <lineage>
        <taxon>Bacteria</taxon>
        <taxon>Pseudomonadati</taxon>
        <taxon>Bacteroidota</taxon>
        <taxon>Flavobacteriia</taxon>
        <taxon>Flavobacteriales</taxon>
        <taxon>Flavobacteriaceae</taxon>
        <taxon>Aquimarina</taxon>
    </lineage>
</organism>
<dbReference type="Gene3D" id="3.40.50.620">
    <property type="entry name" value="HUPs"/>
    <property type="match status" value="1"/>
</dbReference>
<dbReference type="GO" id="GO:0005737">
    <property type="term" value="C:cytoplasm"/>
    <property type="evidence" value="ECO:0007669"/>
    <property type="project" value="TreeGrafter"/>
</dbReference>
<evidence type="ECO:0000313" key="5">
    <source>
        <dbReference type="Proteomes" id="UP000601108"/>
    </source>
</evidence>
<dbReference type="GO" id="GO:0004604">
    <property type="term" value="F:phosphoadenylyl-sulfate reductase (thioredoxin) activity"/>
    <property type="evidence" value="ECO:0007669"/>
    <property type="project" value="TreeGrafter"/>
</dbReference>
<evidence type="ECO:0000313" key="4">
    <source>
        <dbReference type="EMBL" id="GGX06013.1"/>
    </source>
</evidence>
<comment type="caution">
    <text evidence="4">The sequence shown here is derived from an EMBL/GenBank/DDBJ whole genome shotgun (WGS) entry which is preliminary data.</text>
</comment>
<dbReference type="Proteomes" id="UP000601108">
    <property type="component" value="Unassembled WGS sequence"/>
</dbReference>
<protein>
    <submittedName>
        <fullName evidence="4">Phosphoadenosine phosphosulfate reductase</fullName>
    </submittedName>
</protein>
<sequence length="223" mass="25719">MGEIIVVKEKEIYQIMSFTEKEIESLNKTLKDKTPLEIVQWAVSNAKTPVVTTNFRPYEAAILNVCSKALSDMPVIWCDSGYNTPNTYRHAEEVIKLLSLNVQLYVPKQTTAHRDVIMGIPDVEDPKHKIFTEQVKLEPFKRAMTDFKPDVWFTNLRKGQTALRDSLDILSMGKDGVLKVSPFYYYSDAELDTYLEENNLPNEFKYFDPTKVLENRECGLHTN</sequence>
<evidence type="ECO:0000256" key="2">
    <source>
        <dbReference type="ARBA" id="ARBA00024327"/>
    </source>
</evidence>
<dbReference type="SUPFAM" id="SSF52402">
    <property type="entry name" value="Adenine nucleotide alpha hydrolases-like"/>
    <property type="match status" value="1"/>
</dbReference>
<keyword evidence="5" id="KW-1185">Reference proteome</keyword>
<evidence type="ECO:0000259" key="3">
    <source>
        <dbReference type="Pfam" id="PF01507"/>
    </source>
</evidence>
<feature type="domain" description="Phosphoadenosine phosphosulphate reductase" evidence="3">
    <location>
        <begin position="49"/>
        <end position="201"/>
    </location>
</feature>
<name>A0A918N0W9_9FLAO</name>
<reference evidence="4 5" key="1">
    <citation type="journal article" date="2014" name="Int. J. Syst. Evol. Microbiol.">
        <title>Complete genome sequence of Corynebacterium casei LMG S-19264T (=DSM 44701T), isolated from a smear-ripened cheese.</title>
        <authorList>
            <consortium name="US DOE Joint Genome Institute (JGI-PGF)"/>
            <person name="Walter F."/>
            <person name="Albersmeier A."/>
            <person name="Kalinowski J."/>
            <person name="Ruckert C."/>
        </authorList>
    </citation>
    <scope>NUCLEOTIDE SEQUENCE [LARGE SCALE GENOMIC DNA]</scope>
    <source>
        <strain evidence="4 5">KCTC 12285</strain>
    </source>
</reference>
<dbReference type="EMBL" id="BMWS01000002">
    <property type="protein sequence ID" value="GGX06013.1"/>
    <property type="molecule type" value="Genomic_DNA"/>
</dbReference>
<dbReference type="AlphaFoldDB" id="A0A918N0W9"/>
<accession>A0A918N0W9</accession>
<comment type="pathway">
    <text evidence="2">Sulfur metabolism; hydrogen sulfide biosynthesis; sulfite from sulfate.</text>
</comment>
<dbReference type="PANTHER" id="PTHR46509:SF1">
    <property type="entry name" value="PHOSPHOADENOSINE PHOSPHOSULFATE REDUCTASE"/>
    <property type="match status" value="1"/>
</dbReference>
<dbReference type="InterPro" id="IPR002500">
    <property type="entry name" value="PAPS_reduct_dom"/>
</dbReference>